<accession>T2SVY7</accession>
<reference evidence="2 3" key="1">
    <citation type="journal article" date="2013" name="Genome Announc.">
        <title>Draft Genome Sequences of Helicobacter pylori Strains Isolated from Regions of Low and High Gastric Cancer Risk in Colombia.</title>
        <authorList>
            <person name="Sheh A."/>
            <person name="Piazuelo M.B."/>
            <person name="Wilson K.T."/>
            <person name="Correa P."/>
            <person name="Fox J.G."/>
        </authorList>
    </citation>
    <scope>NUCLEOTIDE SEQUENCE [LARGE SCALE GENOMIC DNA]</scope>
    <source>
        <strain evidence="2 3">PZ5024</strain>
    </source>
</reference>
<evidence type="ECO:0000313" key="3">
    <source>
        <dbReference type="Proteomes" id="UP000015645"/>
    </source>
</evidence>
<dbReference type="EMBL" id="ASYS01000315">
    <property type="protein sequence ID" value="EQD95659.1"/>
    <property type="molecule type" value="Genomic_DNA"/>
</dbReference>
<name>T2SVY7_HELPX</name>
<keyword evidence="1" id="KW-1133">Transmembrane helix</keyword>
<dbReference type="AlphaFoldDB" id="T2SVY7"/>
<proteinExistence type="predicted"/>
<keyword evidence="1" id="KW-0812">Transmembrane</keyword>
<dbReference type="Proteomes" id="UP000015645">
    <property type="component" value="Unassembled WGS sequence"/>
</dbReference>
<keyword evidence="1" id="KW-0472">Membrane</keyword>
<comment type="caution">
    <text evidence="2">The sequence shown here is derived from an EMBL/GenBank/DDBJ whole genome shotgun (WGS) entry which is preliminary data.</text>
</comment>
<evidence type="ECO:0000256" key="1">
    <source>
        <dbReference type="SAM" id="Phobius"/>
    </source>
</evidence>
<evidence type="ECO:0000313" key="2">
    <source>
        <dbReference type="EMBL" id="EQD95659.1"/>
    </source>
</evidence>
<protein>
    <submittedName>
        <fullName evidence="2">Membrane protein</fullName>
    </submittedName>
</protein>
<sequence>MFFQSCFLSDFIIIDCLFLFRGLFFYSFILLFFYSFILLFFYSFILL</sequence>
<organism evidence="2 3">
    <name type="scientific">Helicobacter pylori PZ5024</name>
    <dbReference type="NCBI Taxonomy" id="1337391"/>
    <lineage>
        <taxon>Bacteria</taxon>
        <taxon>Pseudomonadati</taxon>
        <taxon>Campylobacterota</taxon>
        <taxon>Epsilonproteobacteria</taxon>
        <taxon>Campylobacterales</taxon>
        <taxon>Helicobacteraceae</taxon>
        <taxon>Helicobacter</taxon>
    </lineage>
</organism>
<feature type="non-terminal residue" evidence="2">
    <location>
        <position position="47"/>
    </location>
</feature>
<feature type="transmembrane region" description="Helical" evidence="1">
    <location>
        <begin position="23"/>
        <end position="45"/>
    </location>
</feature>
<gene>
    <name evidence="2" type="ORF">L931_08920</name>
</gene>